<dbReference type="InterPro" id="IPR000504">
    <property type="entry name" value="RRM_dom"/>
</dbReference>
<evidence type="ECO:0000256" key="2">
    <source>
        <dbReference type="ARBA" id="ARBA00022884"/>
    </source>
</evidence>
<dbReference type="PANTHER" id="PTHR23236">
    <property type="entry name" value="EUKARYOTIC TRANSLATION INITIATION FACTOR 4B/4H"/>
    <property type="match status" value="1"/>
</dbReference>
<dbReference type="InterPro" id="IPR035979">
    <property type="entry name" value="RBD_domain_sf"/>
</dbReference>
<dbReference type="Pfam" id="PF00076">
    <property type="entry name" value="RRM_1"/>
    <property type="match status" value="2"/>
</dbReference>
<reference evidence="7" key="2">
    <citation type="submission" date="2015-01" db="EMBL/GenBank/DDBJ databases">
        <title>Evolutionary Origins and Diversification of the Mycorrhizal Mutualists.</title>
        <authorList>
            <consortium name="DOE Joint Genome Institute"/>
            <consortium name="Mycorrhizal Genomics Consortium"/>
            <person name="Kohler A."/>
            <person name="Kuo A."/>
            <person name="Nagy L.G."/>
            <person name="Floudas D."/>
            <person name="Copeland A."/>
            <person name="Barry K.W."/>
            <person name="Cichocki N."/>
            <person name="Veneault-Fourrey C."/>
            <person name="LaButti K."/>
            <person name="Lindquist E.A."/>
            <person name="Lipzen A."/>
            <person name="Lundell T."/>
            <person name="Morin E."/>
            <person name="Murat C."/>
            <person name="Riley R."/>
            <person name="Ohm R."/>
            <person name="Sun H."/>
            <person name="Tunlid A."/>
            <person name="Henrissat B."/>
            <person name="Grigoriev I.V."/>
            <person name="Hibbett D.S."/>
            <person name="Martin F."/>
        </authorList>
    </citation>
    <scope>NUCLEOTIDE SEQUENCE [LARGE SCALE GENOMIC DNA]</scope>
    <source>
        <strain evidence="7">LaAM-08-1</strain>
    </source>
</reference>
<keyword evidence="7" id="KW-1185">Reference proteome</keyword>
<dbReference type="PANTHER" id="PTHR23236:SF119">
    <property type="entry name" value="NUCLEAR RNA-BINDING PROTEIN SART-3"/>
    <property type="match status" value="1"/>
</dbReference>
<sequence>MFANALRMQARLALLTARSVAVRPSTTALRMPMQMRLGAVVVGASRTLTTTRVQRYEVPSAPPRNPPAKTVWIGNLPFFVTEEEVREKFSPYGPISSIRLSTGPDGRSKGFGHIEFESVDDAVAAVESGLEEPFHLAGRDLRVDYGAERAGIPVNKLYFSGFVGEEQGLRALFGEFAPEIRSIFFLRDNMSGEHLPTGFVEFSSIAVATEALNKISGALTPNGARLSLNYAKPRQPARTYGRSGENREYNRDNYTRKAGGY</sequence>
<proteinExistence type="predicted"/>
<dbReference type="CDD" id="cd00590">
    <property type="entry name" value="RRM_SF"/>
    <property type="match status" value="1"/>
</dbReference>
<evidence type="ECO:0000256" key="4">
    <source>
        <dbReference type="SAM" id="MobiDB-lite"/>
    </source>
</evidence>
<feature type="domain" description="RRM" evidence="5">
    <location>
        <begin position="69"/>
        <end position="148"/>
    </location>
</feature>
<name>A0A0C9WP51_9AGAR</name>
<evidence type="ECO:0000256" key="1">
    <source>
        <dbReference type="ARBA" id="ARBA00022737"/>
    </source>
</evidence>
<accession>A0A0C9WP51</accession>
<evidence type="ECO:0000256" key="3">
    <source>
        <dbReference type="PROSITE-ProRule" id="PRU00176"/>
    </source>
</evidence>
<organism evidence="6 7">
    <name type="scientific">Laccaria amethystina LaAM-08-1</name>
    <dbReference type="NCBI Taxonomy" id="1095629"/>
    <lineage>
        <taxon>Eukaryota</taxon>
        <taxon>Fungi</taxon>
        <taxon>Dikarya</taxon>
        <taxon>Basidiomycota</taxon>
        <taxon>Agaricomycotina</taxon>
        <taxon>Agaricomycetes</taxon>
        <taxon>Agaricomycetidae</taxon>
        <taxon>Agaricales</taxon>
        <taxon>Agaricineae</taxon>
        <taxon>Hydnangiaceae</taxon>
        <taxon>Laccaria</taxon>
    </lineage>
</organism>
<reference evidence="6 7" key="1">
    <citation type="submission" date="2014-04" db="EMBL/GenBank/DDBJ databases">
        <authorList>
            <consortium name="DOE Joint Genome Institute"/>
            <person name="Kuo A."/>
            <person name="Kohler A."/>
            <person name="Nagy L.G."/>
            <person name="Floudas D."/>
            <person name="Copeland A."/>
            <person name="Barry K.W."/>
            <person name="Cichocki N."/>
            <person name="Veneault-Fourrey C."/>
            <person name="LaButti K."/>
            <person name="Lindquist E.A."/>
            <person name="Lipzen A."/>
            <person name="Lundell T."/>
            <person name="Morin E."/>
            <person name="Murat C."/>
            <person name="Sun H."/>
            <person name="Tunlid A."/>
            <person name="Henrissat B."/>
            <person name="Grigoriev I.V."/>
            <person name="Hibbett D.S."/>
            <person name="Martin F."/>
            <person name="Nordberg H.P."/>
            <person name="Cantor M.N."/>
            <person name="Hua S.X."/>
        </authorList>
    </citation>
    <scope>NUCLEOTIDE SEQUENCE [LARGE SCALE GENOMIC DNA]</scope>
    <source>
        <strain evidence="6 7">LaAM-08-1</strain>
    </source>
</reference>
<keyword evidence="1" id="KW-0677">Repeat</keyword>
<dbReference type="Proteomes" id="UP000054477">
    <property type="component" value="Unassembled WGS sequence"/>
</dbReference>
<dbReference type="Gene3D" id="3.30.70.330">
    <property type="match status" value="2"/>
</dbReference>
<dbReference type="HOGENOM" id="CLU_074395_0_0_1"/>
<evidence type="ECO:0000259" key="5">
    <source>
        <dbReference type="PROSITE" id="PS50102"/>
    </source>
</evidence>
<gene>
    <name evidence="6" type="ORF">K443DRAFT_685197</name>
</gene>
<dbReference type="AlphaFoldDB" id="A0A0C9WP51"/>
<dbReference type="SMART" id="SM00360">
    <property type="entry name" value="RRM"/>
    <property type="match status" value="2"/>
</dbReference>
<evidence type="ECO:0000313" key="7">
    <source>
        <dbReference type="Proteomes" id="UP000054477"/>
    </source>
</evidence>
<protein>
    <submittedName>
        <fullName evidence="6">Unplaced genomic scaffold K443scaffold_368, whole genome shotgun sequence</fullName>
    </submittedName>
</protein>
<dbReference type="GO" id="GO:0003723">
    <property type="term" value="F:RNA binding"/>
    <property type="evidence" value="ECO:0007669"/>
    <property type="project" value="UniProtKB-UniRule"/>
</dbReference>
<dbReference type="SUPFAM" id="SSF54928">
    <property type="entry name" value="RNA-binding domain, RBD"/>
    <property type="match status" value="2"/>
</dbReference>
<feature type="domain" description="RRM" evidence="5">
    <location>
        <begin position="155"/>
        <end position="233"/>
    </location>
</feature>
<feature type="compositionally biased region" description="Basic and acidic residues" evidence="4">
    <location>
        <begin position="244"/>
        <end position="255"/>
    </location>
</feature>
<dbReference type="STRING" id="1095629.A0A0C9WP51"/>
<dbReference type="PROSITE" id="PS50102">
    <property type="entry name" value="RRM"/>
    <property type="match status" value="2"/>
</dbReference>
<evidence type="ECO:0000313" key="6">
    <source>
        <dbReference type="EMBL" id="KIJ92535.1"/>
    </source>
</evidence>
<keyword evidence="2 3" id="KW-0694">RNA-binding</keyword>
<dbReference type="OrthoDB" id="439808at2759"/>
<dbReference type="InterPro" id="IPR012677">
    <property type="entry name" value="Nucleotide-bd_a/b_plait_sf"/>
</dbReference>
<feature type="region of interest" description="Disordered" evidence="4">
    <location>
        <begin position="235"/>
        <end position="261"/>
    </location>
</feature>
<dbReference type="EMBL" id="KN838903">
    <property type="protein sequence ID" value="KIJ92535.1"/>
    <property type="molecule type" value="Genomic_DNA"/>
</dbReference>